<dbReference type="RefSeq" id="WP_109707494.1">
    <property type="nucleotide sequence ID" value="NZ_QGDB01000005.1"/>
</dbReference>
<evidence type="ECO:0000313" key="2">
    <source>
        <dbReference type="EMBL" id="PWL17216.1"/>
    </source>
</evidence>
<organism evidence="2 3">
    <name type="scientific">Falsochrobactrum shanghaiense</name>
    <dbReference type="NCBI Taxonomy" id="2201899"/>
    <lineage>
        <taxon>Bacteria</taxon>
        <taxon>Pseudomonadati</taxon>
        <taxon>Pseudomonadota</taxon>
        <taxon>Alphaproteobacteria</taxon>
        <taxon>Hyphomicrobiales</taxon>
        <taxon>Brucellaceae</taxon>
        <taxon>Falsochrobactrum</taxon>
    </lineage>
</organism>
<dbReference type="Gene3D" id="3.10.620.30">
    <property type="match status" value="1"/>
</dbReference>
<keyword evidence="3" id="KW-1185">Reference proteome</keyword>
<dbReference type="InterPro" id="IPR010319">
    <property type="entry name" value="Transglutaminase-like_Cys_pept"/>
</dbReference>
<gene>
    <name evidence="2" type="ORF">DKP76_14455</name>
</gene>
<dbReference type="OrthoDB" id="7206808at2"/>
<evidence type="ECO:0000313" key="3">
    <source>
        <dbReference type="Proteomes" id="UP000245865"/>
    </source>
</evidence>
<evidence type="ECO:0000256" key="1">
    <source>
        <dbReference type="SAM" id="SignalP"/>
    </source>
</evidence>
<accession>A0A316J7B1</accession>
<name>A0A316J7B1_9HYPH</name>
<feature type="signal peptide" evidence="1">
    <location>
        <begin position="1"/>
        <end position="24"/>
    </location>
</feature>
<protein>
    <submittedName>
        <fullName evidence="2">Transglutaminase</fullName>
    </submittedName>
</protein>
<dbReference type="Proteomes" id="UP000245865">
    <property type="component" value="Unassembled WGS sequence"/>
</dbReference>
<sequence>MRLLVCAAAGMTALFGAMLVPAKAAQWSEAGALTSIPYGHLDYCKRNPRDCRAHRAQPPMKLTQARMQVLQSVNASVNRRVRPVSDVDNYGKRDHWAIPAGGKGDCEDYVLMKRAQLIARGMSASQLLITMVQGREPHVVLTVRTDQGDLILDNLREEILPVGKTSYRYIKMQSPSHAGQWVAITGRSMIVARN</sequence>
<keyword evidence="1" id="KW-0732">Signal</keyword>
<proteinExistence type="predicted"/>
<dbReference type="PANTHER" id="PTHR39327:SF1">
    <property type="entry name" value="BLR5470 PROTEIN"/>
    <property type="match status" value="1"/>
</dbReference>
<dbReference type="AlphaFoldDB" id="A0A316J7B1"/>
<feature type="chain" id="PRO_5016288465" evidence="1">
    <location>
        <begin position="25"/>
        <end position="194"/>
    </location>
</feature>
<reference evidence="2 3" key="1">
    <citation type="submission" date="2018-05" db="EMBL/GenBank/DDBJ databases">
        <title>Comparative genomic sequence analysis between strain HN4 and CCM 8460T (Falsochrobactrum ovis) will provide more evidence to prove that HN4 is a new species of Falsochrobactrum.</title>
        <authorList>
            <person name="Lyu W."/>
            <person name="Sun L."/>
            <person name="Yao L."/>
        </authorList>
    </citation>
    <scope>NUCLEOTIDE SEQUENCE [LARGE SCALE GENOMIC DNA]</scope>
    <source>
        <strain evidence="2 3">HN4</strain>
    </source>
</reference>
<comment type="caution">
    <text evidence="2">The sequence shown here is derived from an EMBL/GenBank/DDBJ whole genome shotgun (WGS) entry which is preliminary data.</text>
</comment>
<dbReference type="PANTHER" id="PTHR39327">
    <property type="match status" value="1"/>
</dbReference>
<dbReference type="Pfam" id="PF06035">
    <property type="entry name" value="Peptidase_C93"/>
    <property type="match status" value="1"/>
</dbReference>
<dbReference type="EMBL" id="QGDB01000005">
    <property type="protein sequence ID" value="PWL17216.1"/>
    <property type="molecule type" value="Genomic_DNA"/>
</dbReference>